<proteinExistence type="inferred from homology"/>
<dbReference type="InterPro" id="IPR029001">
    <property type="entry name" value="ITPase-like_fam"/>
</dbReference>
<comment type="caution">
    <text evidence="1">The sequence shown here is derived from an EMBL/GenBank/DDBJ whole genome shotgun (WGS) entry which is preliminary data.</text>
</comment>
<dbReference type="PANTHER" id="PTHR43213">
    <property type="entry name" value="BIFUNCTIONAL DTTP/UTP PYROPHOSPHATASE/METHYLTRANSFERASE PROTEIN-RELATED"/>
    <property type="match status" value="1"/>
</dbReference>
<protein>
    <submittedName>
        <fullName evidence="1">Nucleoside-triphosphate diphosphatase</fullName>
    </submittedName>
</protein>
<evidence type="ECO:0000313" key="1">
    <source>
        <dbReference type="EMBL" id="KAK7237310.1"/>
    </source>
</evidence>
<dbReference type="HAMAP" id="MF_00528">
    <property type="entry name" value="Maf"/>
    <property type="match status" value="1"/>
</dbReference>
<dbReference type="Proteomes" id="UP001363151">
    <property type="component" value="Unassembled WGS sequence"/>
</dbReference>
<accession>A0ABR1FS76</accession>
<dbReference type="GO" id="GO:0047429">
    <property type="term" value="F:nucleoside triphosphate diphosphatase activity"/>
    <property type="evidence" value="ECO:0007669"/>
    <property type="project" value="InterPro"/>
</dbReference>
<gene>
    <name evidence="1" type="primary">ASMTL</name>
    <name evidence="1" type="ORF">SO694_00096021</name>
</gene>
<dbReference type="CDD" id="cd00555">
    <property type="entry name" value="Maf"/>
    <property type="match status" value="1"/>
</dbReference>
<dbReference type="Gene3D" id="3.90.950.10">
    <property type="match status" value="1"/>
</dbReference>
<name>A0ABR1FS76_AURAN</name>
<evidence type="ECO:0000313" key="2">
    <source>
        <dbReference type="Proteomes" id="UP001363151"/>
    </source>
</evidence>
<sequence length="202" mass="21600">MLLKEALQSVTAIVLASGSPRRRELLGQMLPKDVSFVVQKSTFDEDLPKGDDAALYCVRTAEKKGEEVCAAINDPSRLIISADTVVVLDNVVLEKPADEAHAVAMLRSLSGRSHDVVTGCALFHGGRATTFYERTAVQFSSLSDDAIAAYAATGDPLDKAGGYGIQGRAGAFVQRVDGCYYNVVGFPLNRLSREIAAFLAET</sequence>
<organism evidence="1 2">
    <name type="scientific">Aureococcus anophagefferens</name>
    <name type="common">Harmful bloom alga</name>
    <dbReference type="NCBI Taxonomy" id="44056"/>
    <lineage>
        <taxon>Eukaryota</taxon>
        <taxon>Sar</taxon>
        <taxon>Stramenopiles</taxon>
        <taxon>Ochrophyta</taxon>
        <taxon>Pelagophyceae</taxon>
        <taxon>Pelagomonadales</taxon>
        <taxon>Pelagomonadaceae</taxon>
        <taxon>Aureococcus</taxon>
    </lineage>
</organism>
<keyword evidence="2" id="KW-1185">Reference proteome</keyword>
<dbReference type="PIRSF" id="PIRSF006305">
    <property type="entry name" value="Maf"/>
    <property type="match status" value="1"/>
</dbReference>
<dbReference type="NCBIfam" id="TIGR00172">
    <property type="entry name" value="maf"/>
    <property type="match status" value="1"/>
</dbReference>
<dbReference type="InterPro" id="IPR003697">
    <property type="entry name" value="Maf-like"/>
</dbReference>
<reference evidence="1 2" key="1">
    <citation type="submission" date="2024-03" db="EMBL/GenBank/DDBJ databases">
        <title>Aureococcus anophagefferens CCMP1851 and Kratosvirus quantuckense: Draft genome of a second virus-susceptible host strain in the model system.</title>
        <authorList>
            <person name="Chase E."/>
            <person name="Truchon A.R."/>
            <person name="Schepens W."/>
            <person name="Wilhelm S.W."/>
        </authorList>
    </citation>
    <scope>NUCLEOTIDE SEQUENCE [LARGE SCALE GENOMIC DNA]</scope>
    <source>
        <strain evidence="1 2">CCMP1851</strain>
    </source>
</reference>
<dbReference type="EMBL" id="JBBJCI010000252">
    <property type="protein sequence ID" value="KAK7237310.1"/>
    <property type="molecule type" value="Genomic_DNA"/>
</dbReference>
<dbReference type="SUPFAM" id="SSF52972">
    <property type="entry name" value="ITPase-like"/>
    <property type="match status" value="1"/>
</dbReference>
<dbReference type="KEGG" id="aaf:AURANDRAFT_58708"/>
<dbReference type="PANTHER" id="PTHR43213:SF5">
    <property type="entry name" value="BIFUNCTIONAL DTTP_UTP PYROPHOSPHATASE_METHYLTRANSFERASE PROTEIN-RELATED"/>
    <property type="match status" value="1"/>
</dbReference>
<dbReference type="Pfam" id="PF02545">
    <property type="entry name" value="Maf"/>
    <property type="match status" value="1"/>
</dbReference>